<dbReference type="EMBL" id="JBCAWK010000004">
    <property type="protein sequence ID" value="KAK8861347.1"/>
    <property type="molecule type" value="Genomic_DNA"/>
</dbReference>
<dbReference type="SMART" id="SM00577">
    <property type="entry name" value="CPDc"/>
    <property type="match status" value="1"/>
</dbReference>
<dbReference type="AlphaFoldDB" id="A0AAW0Z0X8"/>
<feature type="region of interest" description="Disordered" evidence="1">
    <location>
        <begin position="637"/>
        <end position="686"/>
    </location>
</feature>
<organism evidence="3 4">
    <name type="scientific">Kwoniella newhampshirensis</name>
    <dbReference type="NCBI Taxonomy" id="1651941"/>
    <lineage>
        <taxon>Eukaryota</taxon>
        <taxon>Fungi</taxon>
        <taxon>Dikarya</taxon>
        <taxon>Basidiomycota</taxon>
        <taxon>Agaricomycotina</taxon>
        <taxon>Tremellomycetes</taxon>
        <taxon>Tremellales</taxon>
        <taxon>Cryptococcaceae</taxon>
        <taxon>Kwoniella</taxon>
    </lineage>
</organism>
<evidence type="ECO:0000313" key="3">
    <source>
        <dbReference type="EMBL" id="KAK8861347.1"/>
    </source>
</evidence>
<evidence type="ECO:0000313" key="4">
    <source>
        <dbReference type="Proteomes" id="UP001388673"/>
    </source>
</evidence>
<evidence type="ECO:0000256" key="1">
    <source>
        <dbReference type="SAM" id="MobiDB-lite"/>
    </source>
</evidence>
<dbReference type="KEGG" id="kne:92179425"/>
<comment type="caution">
    <text evidence="3">The sequence shown here is derived from an EMBL/GenBank/DDBJ whole genome shotgun (WGS) entry which is preliminary data.</text>
</comment>
<dbReference type="PANTHER" id="PTHR12210">
    <property type="entry name" value="DULLARD PROTEIN PHOSPHATASE"/>
    <property type="match status" value="1"/>
</dbReference>
<feature type="region of interest" description="Disordered" evidence="1">
    <location>
        <begin position="1"/>
        <end position="57"/>
    </location>
</feature>
<name>A0AAW0Z0X8_9TREE</name>
<feature type="compositionally biased region" description="Basic and acidic residues" evidence="1">
    <location>
        <begin position="482"/>
        <end position="493"/>
    </location>
</feature>
<feature type="domain" description="FCP1 homology" evidence="2">
    <location>
        <begin position="100"/>
        <end position="299"/>
    </location>
</feature>
<reference evidence="3 4" key="1">
    <citation type="journal article" date="2024" name="bioRxiv">
        <title>Comparative genomics of Cryptococcus and Kwoniella reveals pathogenesis evolution and contrasting karyotype dynamics via intercentromeric recombination or chromosome fusion.</title>
        <authorList>
            <person name="Coelho M.A."/>
            <person name="David-Palma M."/>
            <person name="Shea T."/>
            <person name="Bowers K."/>
            <person name="McGinley-Smith S."/>
            <person name="Mohammad A.W."/>
            <person name="Gnirke A."/>
            <person name="Yurkov A.M."/>
            <person name="Nowrousian M."/>
            <person name="Sun S."/>
            <person name="Cuomo C.A."/>
            <person name="Heitman J."/>
        </authorList>
    </citation>
    <scope>NUCLEOTIDE SEQUENCE [LARGE SCALE GENOMIC DNA]</scope>
    <source>
        <strain evidence="3 4">CBS 13917</strain>
    </source>
</reference>
<accession>A0AAW0Z0X8</accession>
<protein>
    <recommendedName>
        <fullName evidence="2">FCP1 homology domain-containing protein</fullName>
    </recommendedName>
</protein>
<dbReference type="InterPro" id="IPR023214">
    <property type="entry name" value="HAD_sf"/>
</dbReference>
<sequence>MPPFLRDPHHHPSPRSTPPYHASSSSHPQYPSNTSTFEPNSQRYTSSDAPWGTRGFASQSGINASSSQYHRYRSPPPPVVSLPPPHYLELSRPSNLVASTSVTCKLLVLDLNGALVYRTRGAGDSRRSHPRPYLSCFLEYLFLPEPSQAPRSWEVFVWSSAQPHNVRAMVEGAFGQRWIEGIWEDETKDGREGVKRGEGRLTGVWARDKMGLNSADYSRKVQTTKDLNKVIEHLQDPSITAAPFLRELDERTAVLLDDSPLKAVMQPWNQIVIPEYDKQEHKDSTQAANSVTTEDTDDLGMSGMDRTLLAVIGILDELKTVNNVPAWIRGGGLTSEFNYKSNDESPEVKDLPSQQSYAHWYDNPTDLRRPDPPPTRIPLPYRTNLETWGQRERSRSPHRRERNWDSSLIKWRAEKRWSPSRPAGSEYRVSSDEERSSTGRGRRGLWTGASSSDPMSTEQDEPSRSMGSAQLISASDTSGGSSDREEGRMHDDQSACEDIGNGTDRAKVMLESSDVIEYLQHVARSDRGLAKAMRSKIYDVADYLSKRDSETSMSDDTSAVDRQLSRDTMPEGRVQLIPELHSLVDDSFRPPRAPNRVNRRELFQLRYERAQRKLPDLTLPQYTDLWHQGKQLRQERAAAVAAEAKEKKAERQQRKREDKMAVENQTMDEGQDTTDHHDGQTSKTKR</sequence>
<feature type="compositionally biased region" description="Basic and acidic residues" evidence="1">
    <location>
        <begin position="643"/>
        <end position="661"/>
    </location>
</feature>
<feature type="compositionally biased region" description="Basic and acidic residues" evidence="1">
    <location>
        <begin position="341"/>
        <end position="350"/>
    </location>
</feature>
<keyword evidence="4" id="KW-1185">Reference proteome</keyword>
<dbReference type="SUPFAM" id="SSF56784">
    <property type="entry name" value="HAD-like"/>
    <property type="match status" value="1"/>
</dbReference>
<dbReference type="Proteomes" id="UP001388673">
    <property type="component" value="Unassembled WGS sequence"/>
</dbReference>
<dbReference type="GeneID" id="92179425"/>
<dbReference type="Gene3D" id="3.40.50.1000">
    <property type="entry name" value="HAD superfamily/HAD-like"/>
    <property type="match status" value="1"/>
</dbReference>
<feature type="compositionally biased region" description="Polar residues" evidence="1">
    <location>
        <begin position="465"/>
        <end position="481"/>
    </location>
</feature>
<feature type="region of interest" description="Disordered" evidence="1">
    <location>
        <begin position="341"/>
        <end position="403"/>
    </location>
</feature>
<proteinExistence type="predicted"/>
<dbReference type="InterPro" id="IPR036412">
    <property type="entry name" value="HAD-like_sf"/>
</dbReference>
<feature type="compositionally biased region" description="Polar residues" evidence="1">
    <location>
        <begin position="22"/>
        <end position="48"/>
    </location>
</feature>
<dbReference type="InterPro" id="IPR004274">
    <property type="entry name" value="FCP1_dom"/>
</dbReference>
<dbReference type="RefSeq" id="XP_066803972.1">
    <property type="nucleotide sequence ID" value="XM_066945283.1"/>
</dbReference>
<gene>
    <name evidence="3" type="ORF">IAR55_002166</name>
</gene>
<dbReference type="PROSITE" id="PS50969">
    <property type="entry name" value="FCP1"/>
    <property type="match status" value="1"/>
</dbReference>
<evidence type="ECO:0000259" key="2">
    <source>
        <dbReference type="PROSITE" id="PS50969"/>
    </source>
</evidence>
<feature type="region of interest" description="Disordered" evidence="1">
    <location>
        <begin position="278"/>
        <end position="299"/>
    </location>
</feature>
<dbReference type="InterPro" id="IPR050365">
    <property type="entry name" value="TIM50"/>
</dbReference>
<feature type="region of interest" description="Disordered" evidence="1">
    <location>
        <begin position="419"/>
        <end position="500"/>
    </location>
</feature>